<name>A0AAV5EWN4_ELECO</name>
<dbReference type="CDD" id="cd22160">
    <property type="entry name" value="F-box_AtFBL13-like"/>
    <property type="match status" value="1"/>
</dbReference>
<reference evidence="3" key="2">
    <citation type="submission" date="2021-12" db="EMBL/GenBank/DDBJ databases">
        <title>Resequencing data analysis of finger millet.</title>
        <authorList>
            <person name="Hatakeyama M."/>
            <person name="Aluri S."/>
            <person name="Balachadran M.T."/>
            <person name="Sivarajan S.R."/>
            <person name="Poveda L."/>
            <person name="Shimizu-Inatsugi R."/>
            <person name="Schlapbach R."/>
            <person name="Sreeman S.M."/>
            <person name="Shimizu K.K."/>
        </authorList>
    </citation>
    <scope>NUCLEOTIDE SEQUENCE</scope>
</reference>
<reference evidence="3" key="1">
    <citation type="journal article" date="2018" name="DNA Res.">
        <title>Multiple hybrid de novo genome assembly of finger millet, an orphan allotetraploid crop.</title>
        <authorList>
            <person name="Hatakeyama M."/>
            <person name="Aluri S."/>
            <person name="Balachadran M.T."/>
            <person name="Sivarajan S.R."/>
            <person name="Patrignani A."/>
            <person name="Gruter S."/>
            <person name="Poveda L."/>
            <person name="Shimizu-Inatsugi R."/>
            <person name="Baeten J."/>
            <person name="Francoijs K.J."/>
            <person name="Nataraja K.N."/>
            <person name="Reddy Y.A.N."/>
            <person name="Phadnis S."/>
            <person name="Ravikumar R.L."/>
            <person name="Schlapbach R."/>
            <person name="Sreeman S.M."/>
            <person name="Shimizu K.K."/>
        </authorList>
    </citation>
    <scope>NUCLEOTIDE SEQUENCE</scope>
</reference>
<feature type="region of interest" description="Disordered" evidence="1">
    <location>
        <begin position="58"/>
        <end position="82"/>
    </location>
</feature>
<dbReference type="EMBL" id="BQKI01000079">
    <property type="protein sequence ID" value="GJN27242.1"/>
    <property type="molecule type" value="Genomic_DNA"/>
</dbReference>
<dbReference type="PANTHER" id="PTHR32153">
    <property type="entry name" value="OJ000223_09.16 PROTEIN"/>
    <property type="match status" value="1"/>
</dbReference>
<evidence type="ECO:0000313" key="4">
    <source>
        <dbReference type="Proteomes" id="UP001054889"/>
    </source>
</evidence>
<dbReference type="PROSITE" id="PS50181">
    <property type="entry name" value="FBOX"/>
    <property type="match status" value="1"/>
</dbReference>
<evidence type="ECO:0000256" key="1">
    <source>
        <dbReference type="SAM" id="MobiDB-lite"/>
    </source>
</evidence>
<proteinExistence type="predicted"/>
<evidence type="ECO:0000259" key="2">
    <source>
        <dbReference type="PROSITE" id="PS50181"/>
    </source>
</evidence>
<dbReference type="SUPFAM" id="SSF81383">
    <property type="entry name" value="F-box domain"/>
    <property type="match status" value="1"/>
</dbReference>
<feature type="domain" description="F-box" evidence="2">
    <location>
        <begin position="1"/>
        <end position="47"/>
    </location>
</feature>
<dbReference type="InterPro" id="IPR001810">
    <property type="entry name" value="F-box_dom"/>
</dbReference>
<evidence type="ECO:0000313" key="3">
    <source>
        <dbReference type="EMBL" id="GJN27242.1"/>
    </source>
</evidence>
<dbReference type="InterPro" id="IPR044997">
    <property type="entry name" value="F-box_plant"/>
</dbReference>
<accession>A0AAV5EWN4</accession>
<dbReference type="AlphaFoldDB" id="A0AAV5EWN4"/>
<dbReference type="Gene3D" id="1.20.1280.50">
    <property type="match status" value="1"/>
</dbReference>
<keyword evidence="4" id="KW-1185">Reference proteome</keyword>
<dbReference type="InterPro" id="IPR036047">
    <property type="entry name" value="F-box-like_dom_sf"/>
</dbReference>
<organism evidence="3 4">
    <name type="scientific">Eleusine coracana subsp. coracana</name>
    <dbReference type="NCBI Taxonomy" id="191504"/>
    <lineage>
        <taxon>Eukaryota</taxon>
        <taxon>Viridiplantae</taxon>
        <taxon>Streptophyta</taxon>
        <taxon>Embryophyta</taxon>
        <taxon>Tracheophyta</taxon>
        <taxon>Spermatophyta</taxon>
        <taxon>Magnoliopsida</taxon>
        <taxon>Liliopsida</taxon>
        <taxon>Poales</taxon>
        <taxon>Poaceae</taxon>
        <taxon>PACMAD clade</taxon>
        <taxon>Chloridoideae</taxon>
        <taxon>Cynodonteae</taxon>
        <taxon>Eleusininae</taxon>
        <taxon>Eleusine</taxon>
    </lineage>
</organism>
<comment type="caution">
    <text evidence="3">The sequence shown here is derived from an EMBL/GenBank/DDBJ whole genome shotgun (WGS) entry which is preliminary data.</text>
</comment>
<dbReference type="Proteomes" id="UP001054889">
    <property type="component" value="Unassembled WGS sequence"/>
</dbReference>
<protein>
    <recommendedName>
        <fullName evidence="2">F-box domain-containing protein</fullName>
    </recommendedName>
</protein>
<gene>
    <name evidence="3" type="primary">gb15245</name>
    <name evidence="3" type="ORF">PR202_gb15245</name>
</gene>
<dbReference type="Pfam" id="PF00646">
    <property type="entry name" value="F-box"/>
    <property type="match status" value="1"/>
</dbReference>
<sequence>MLGKLPDDVLLSILKRLDLRDAVRSSVLSRRWRHIPSVLPDSGLVRLQARRRRRVHQVQVQAVRQGSEEQGHGASSEEPPGTEELFLSYFNTCPRAFAGLTGLHVESVKLLDSSGCLCAAATPAATRFGFSQNAQDN</sequence>
<dbReference type="InterPro" id="IPR053781">
    <property type="entry name" value="F-box_AtFBL13-like"/>
</dbReference>